<name>A0AC61RZ99_9FIRM</name>
<comment type="caution">
    <text evidence="1">The sequence shown here is derived from an EMBL/GenBank/DDBJ whole genome shotgun (WGS) entry which is preliminary data.</text>
</comment>
<sequence length="88" mass="10067">MSELQQKAVQLISGLSDDNISFLIEVIQRLMPQEADTAALYSEQESTAIQAFQRLDAARPEVKRYLPDDFDPEKELEEARAERYGSFD</sequence>
<protein>
    <submittedName>
        <fullName evidence="1">Uncharacterized protein</fullName>
    </submittedName>
</protein>
<dbReference type="EMBL" id="SRYA01000007">
    <property type="protein sequence ID" value="TGY97403.1"/>
    <property type="molecule type" value="Genomic_DNA"/>
</dbReference>
<accession>A0AC61RZ99</accession>
<evidence type="ECO:0000313" key="2">
    <source>
        <dbReference type="Proteomes" id="UP000304953"/>
    </source>
</evidence>
<evidence type="ECO:0000313" key="1">
    <source>
        <dbReference type="EMBL" id="TGY97403.1"/>
    </source>
</evidence>
<reference evidence="1" key="1">
    <citation type="submission" date="2019-04" db="EMBL/GenBank/DDBJ databases">
        <title>Microbes associate with the intestines of laboratory mice.</title>
        <authorList>
            <person name="Navarre W."/>
            <person name="Wong E."/>
            <person name="Huang K."/>
            <person name="Tropini C."/>
            <person name="Ng K."/>
            <person name="Yu B."/>
        </authorList>
    </citation>
    <scope>NUCLEOTIDE SEQUENCE</scope>
    <source>
        <strain evidence="1">NM01_1-7b</strain>
    </source>
</reference>
<gene>
    <name evidence="1" type="ORF">E5329_04435</name>
</gene>
<proteinExistence type="predicted"/>
<organism evidence="1 2">
    <name type="scientific">Petralouisia muris</name>
    <dbReference type="NCBI Taxonomy" id="3032872"/>
    <lineage>
        <taxon>Bacteria</taxon>
        <taxon>Bacillati</taxon>
        <taxon>Bacillota</taxon>
        <taxon>Clostridia</taxon>
        <taxon>Lachnospirales</taxon>
        <taxon>Lachnospiraceae</taxon>
        <taxon>Petralouisia</taxon>
    </lineage>
</organism>
<keyword evidence="2" id="KW-1185">Reference proteome</keyword>
<dbReference type="Proteomes" id="UP000304953">
    <property type="component" value="Unassembled WGS sequence"/>
</dbReference>